<keyword evidence="6" id="KW-0732">Signal</keyword>
<dbReference type="EMBL" id="GL349450">
    <property type="protein sequence ID" value="KNC48162.1"/>
    <property type="molecule type" value="Genomic_DNA"/>
</dbReference>
<dbReference type="AlphaFoldDB" id="A0A0L0D710"/>
<dbReference type="GO" id="GO:0036064">
    <property type="term" value="C:ciliary basal body"/>
    <property type="evidence" value="ECO:0007669"/>
    <property type="project" value="TreeGrafter"/>
</dbReference>
<dbReference type="OrthoDB" id="202825at2759"/>
<comment type="catalytic activity">
    <reaction evidence="5">
        <text>L-glutamyl-[protein] + L-glutamate + ATP = gamma-L-glutamyl-L-glutamyl-[protein] + ADP + phosphate + H(+)</text>
        <dbReference type="Rhea" id="RHEA:60144"/>
        <dbReference type="Rhea" id="RHEA-COMP:10208"/>
        <dbReference type="Rhea" id="RHEA-COMP:15517"/>
        <dbReference type="ChEBI" id="CHEBI:15378"/>
        <dbReference type="ChEBI" id="CHEBI:29973"/>
        <dbReference type="ChEBI" id="CHEBI:29985"/>
        <dbReference type="ChEBI" id="CHEBI:30616"/>
        <dbReference type="ChEBI" id="CHEBI:43474"/>
        <dbReference type="ChEBI" id="CHEBI:143622"/>
        <dbReference type="ChEBI" id="CHEBI:456216"/>
    </reaction>
    <physiologicalReaction direction="left-to-right" evidence="5">
        <dbReference type="Rhea" id="RHEA:60145"/>
    </physiologicalReaction>
</comment>
<dbReference type="GO" id="GO:0000226">
    <property type="term" value="P:microtubule cytoskeleton organization"/>
    <property type="evidence" value="ECO:0007669"/>
    <property type="project" value="TreeGrafter"/>
</dbReference>
<dbReference type="GO" id="GO:0015631">
    <property type="term" value="F:tubulin binding"/>
    <property type="evidence" value="ECO:0007669"/>
    <property type="project" value="TreeGrafter"/>
</dbReference>
<evidence type="ECO:0000313" key="7">
    <source>
        <dbReference type="EMBL" id="KNC48162.1"/>
    </source>
</evidence>
<dbReference type="Proteomes" id="UP000054408">
    <property type="component" value="Unassembled WGS sequence"/>
</dbReference>
<evidence type="ECO:0000256" key="6">
    <source>
        <dbReference type="SAM" id="SignalP"/>
    </source>
</evidence>
<keyword evidence="1 7" id="KW-0436">Ligase</keyword>
<keyword evidence="3" id="KW-0067">ATP-binding</keyword>
<keyword evidence="8" id="KW-1185">Reference proteome</keyword>
<dbReference type="GO" id="GO:0070740">
    <property type="term" value="F:tubulin-glutamic acid ligase activity"/>
    <property type="evidence" value="ECO:0007669"/>
    <property type="project" value="TreeGrafter"/>
</dbReference>
<feature type="signal peptide" evidence="6">
    <location>
        <begin position="1"/>
        <end position="24"/>
    </location>
</feature>
<dbReference type="GeneID" id="25563936"/>
<evidence type="ECO:0000256" key="3">
    <source>
        <dbReference type="ARBA" id="ARBA00022840"/>
    </source>
</evidence>
<dbReference type="PROSITE" id="PS51221">
    <property type="entry name" value="TTL"/>
    <property type="match status" value="1"/>
</dbReference>
<accession>A0A0L0D710</accession>
<dbReference type="PANTHER" id="PTHR12241:SF145">
    <property type="entry name" value="TUBULIN POLYGLUTAMYLASE TTLL5"/>
    <property type="match status" value="1"/>
</dbReference>
<sequence length="568" mass="60820">MAVEKVPCLRTVLALTLLVAAGVAVVVAAGEASEVDAEARKALAKRFPLPWKVSRSVTVFYGDFRDGGLWDSEAAGCKAAGAAPEDHPLMLRVCAEGDGKSEEQSGQARRMKMRSNGWLVLQILKERGLSMRMASPWGRLFWVRVGLPGVPTGDWPLLGYGELGPHQLVNRIPGMSTLLNKKDAFARSVAAKRAAFPDGGFDFHPVSYVLPADSAALAKAAAAVVASGGDQRFIIKPVCGGRGQDISVVAAEDVVAAAPANGEWLVQDYIGNPLLVDGHKFSIRLYLLVTSVNPLRVFVAREGIVKFAGIPWSASRAANALDPANINIHITNNAANAHTPGFESSDSPEVDDVGLRRSISAIRRQLADAGHDDAAIFAAIDDVLLKAVLAVEDEVSGLIDAYVPYPNNTFQLLGVDVDLDANLKPWVIELNVNPSLGSHAAFETPHKKELLHTVLDMAGATPFDAAAFKAEVIAPRVHAASCSGQPEPGLPQQTWCDERVFAAVVDFEYELAMARGFDPLFPRAHNGRTMAGYMTTLKDADAALLDYVLFKSARPPPPSPPFHLHTEL</sequence>
<evidence type="ECO:0000256" key="1">
    <source>
        <dbReference type="ARBA" id="ARBA00022598"/>
    </source>
</evidence>
<name>A0A0L0D710_THETB</name>
<evidence type="ECO:0000313" key="8">
    <source>
        <dbReference type="Proteomes" id="UP000054408"/>
    </source>
</evidence>
<dbReference type="RefSeq" id="XP_013758732.1">
    <property type="nucleotide sequence ID" value="XM_013903278.1"/>
</dbReference>
<dbReference type="OMA" id="APANGEW"/>
<dbReference type="Pfam" id="PF03133">
    <property type="entry name" value="TTL"/>
    <property type="match status" value="1"/>
</dbReference>
<keyword evidence="2" id="KW-0547">Nucleotide-binding</keyword>
<dbReference type="GO" id="GO:0005524">
    <property type="term" value="F:ATP binding"/>
    <property type="evidence" value="ECO:0007669"/>
    <property type="project" value="UniProtKB-KW"/>
</dbReference>
<protein>
    <recommendedName>
        <fullName evidence="4">Tubulin--tyrosine ligase-like protein 5</fullName>
    </recommendedName>
</protein>
<evidence type="ECO:0000256" key="2">
    <source>
        <dbReference type="ARBA" id="ARBA00022741"/>
    </source>
</evidence>
<dbReference type="eggNOG" id="KOG2157">
    <property type="taxonomic scope" value="Eukaryota"/>
</dbReference>
<dbReference type="Gene3D" id="3.30.470.20">
    <property type="entry name" value="ATP-grasp fold, B domain"/>
    <property type="match status" value="1"/>
</dbReference>
<proteinExistence type="predicted"/>
<dbReference type="InterPro" id="IPR004344">
    <property type="entry name" value="TTL/TTLL_fam"/>
</dbReference>
<evidence type="ECO:0000256" key="5">
    <source>
        <dbReference type="ARBA" id="ARBA00049274"/>
    </source>
</evidence>
<evidence type="ECO:0000256" key="4">
    <source>
        <dbReference type="ARBA" id="ARBA00041448"/>
    </source>
</evidence>
<dbReference type="SUPFAM" id="SSF56059">
    <property type="entry name" value="Glutathione synthetase ATP-binding domain-like"/>
    <property type="match status" value="1"/>
</dbReference>
<gene>
    <name evidence="7" type="ORF">AMSG_04391</name>
</gene>
<feature type="chain" id="PRO_5005536944" description="Tubulin--tyrosine ligase-like protein 5" evidence="6">
    <location>
        <begin position="25"/>
        <end position="568"/>
    </location>
</feature>
<dbReference type="PANTHER" id="PTHR12241">
    <property type="entry name" value="TUBULIN POLYGLUTAMYLASE"/>
    <property type="match status" value="1"/>
</dbReference>
<organism evidence="7 8">
    <name type="scientific">Thecamonas trahens ATCC 50062</name>
    <dbReference type="NCBI Taxonomy" id="461836"/>
    <lineage>
        <taxon>Eukaryota</taxon>
        <taxon>Apusozoa</taxon>
        <taxon>Apusomonadida</taxon>
        <taxon>Apusomonadidae</taxon>
        <taxon>Thecamonas</taxon>
    </lineage>
</organism>
<reference evidence="7 8" key="1">
    <citation type="submission" date="2010-05" db="EMBL/GenBank/DDBJ databases">
        <title>The Genome Sequence of Thecamonas trahens ATCC 50062.</title>
        <authorList>
            <consortium name="The Broad Institute Genome Sequencing Platform"/>
            <person name="Russ C."/>
            <person name="Cuomo C."/>
            <person name="Shea T."/>
            <person name="Young S.K."/>
            <person name="Zeng Q."/>
            <person name="Koehrsen M."/>
            <person name="Haas B."/>
            <person name="Borodovsky M."/>
            <person name="Guigo R."/>
            <person name="Alvarado L."/>
            <person name="Berlin A."/>
            <person name="Bochicchio J."/>
            <person name="Borenstein D."/>
            <person name="Chapman S."/>
            <person name="Chen Z."/>
            <person name="Freedman E."/>
            <person name="Gellesch M."/>
            <person name="Goldberg J."/>
            <person name="Griggs A."/>
            <person name="Gujja S."/>
            <person name="Heilman E."/>
            <person name="Heiman D."/>
            <person name="Hepburn T."/>
            <person name="Howarth C."/>
            <person name="Jen D."/>
            <person name="Larson L."/>
            <person name="Mehta T."/>
            <person name="Park D."/>
            <person name="Pearson M."/>
            <person name="Roberts A."/>
            <person name="Saif S."/>
            <person name="Shenoy N."/>
            <person name="Sisk P."/>
            <person name="Stolte C."/>
            <person name="Sykes S."/>
            <person name="Thomson T."/>
            <person name="Walk T."/>
            <person name="White J."/>
            <person name="Yandava C."/>
            <person name="Burger G."/>
            <person name="Gray M.W."/>
            <person name="Holland P.W.H."/>
            <person name="King N."/>
            <person name="Lang F.B.F."/>
            <person name="Roger A.J."/>
            <person name="Ruiz-Trillo I."/>
            <person name="Lander E."/>
            <person name="Nusbaum C."/>
        </authorList>
    </citation>
    <scope>NUCLEOTIDE SEQUENCE [LARGE SCALE GENOMIC DNA]</scope>
    <source>
        <strain evidence="7 8">ATCC 50062</strain>
    </source>
</reference>